<accession>A0AAV8ZU83</accession>
<organism evidence="1 2">
    <name type="scientific">Rhamnusium bicolor</name>
    <dbReference type="NCBI Taxonomy" id="1586634"/>
    <lineage>
        <taxon>Eukaryota</taxon>
        <taxon>Metazoa</taxon>
        <taxon>Ecdysozoa</taxon>
        <taxon>Arthropoda</taxon>
        <taxon>Hexapoda</taxon>
        <taxon>Insecta</taxon>
        <taxon>Pterygota</taxon>
        <taxon>Neoptera</taxon>
        <taxon>Endopterygota</taxon>
        <taxon>Coleoptera</taxon>
        <taxon>Polyphaga</taxon>
        <taxon>Cucujiformia</taxon>
        <taxon>Chrysomeloidea</taxon>
        <taxon>Cerambycidae</taxon>
        <taxon>Lepturinae</taxon>
        <taxon>Rhagiini</taxon>
        <taxon>Rhamnusium</taxon>
    </lineage>
</organism>
<dbReference type="EMBL" id="JANEYF010000603">
    <property type="protein sequence ID" value="KAJ8969060.1"/>
    <property type="molecule type" value="Genomic_DNA"/>
</dbReference>
<evidence type="ECO:0000313" key="2">
    <source>
        <dbReference type="Proteomes" id="UP001162156"/>
    </source>
</evidence>
<name>A0AAV8ZU83_9CUCU</name>
<sequence length="64" mass="7046">MCNEATKLMSTLQMSAIPSATADPSLFKDYSHQGNPYSCMQPSLFPQPFDIPDNKGSIGKFCTR</sequence>
<proteinExistence type="predicted"/>
<keyword evidence="2" id="KW-1185">Reference proteome</keyword>
<dbReference type="Proteomes" id="UP001162156">
    <property type="component" value="Unassembled WGS sequence"/>
</dbReference>
<evidence type="ECO:0000313" key="1">
    <source>
        <dbReference type="EMBL" id="KAJ8969060.1"/>
    </source>
</evidence>
<comment type="caution">
    <text evidence="1">The sequence shown here is derived from an EMBL/GenBank/DDBJ whole genome shotgun (WGS) entry which is preliminary data.</text>
</comment>
<dbReference type="AlphaFoldDB" id="A0AAV8ZU83"/>
<protein>
    <submittedName>
        <fullName evidence="1">Uncharacterized protein</fullName>
    </submittedName>
</protein>
<reference evidence="1" key="1">
    <citation type="journal article" date="2023" name="Insect Mol. Biol.">
        <title>Genome sequencing provides insights into the evolution of gene families encoding plant cell wall-degrading enzymes in longhorned beetles.</title>
        <authorList>
            <person name="Shin N.R."/>
            <person name="Okamura Y."/>
            <person name="Kirsch R."/>
            <person name="Pauchet Y."/>
        </authorList>
    </citation>
    <scope>NUCLEOTIDE SEQUENCE</scope>
    <source>
        <strain evidence="1">RBIC_L_NR</strain>
    </source>
</reference>
<gene>
    <name evidence="1" type="ORF">NQ314_001960</name>
</gene>